<dbReference type="Pfam" id="PF07072">
    <property type="entry name" value="ZapD"/>
    <property type="match status" value="1"/>
</dbReference>
<evidence type="ECO:0000256" key="2">
    <source>
        <dbReference type="ARBA" id="ARBA00022618"/>
    </source>
</evidence>
<keyword evidence="6" id="KW-1185">Reference proteome</keyword>
<dbReference type="InterPro" id="IPR009777">
    <property type="entry name" value="ZapD"/>
</dbReference>
<dbReference type="GO" id="GO:0051301">
    <property type="term" value="P:cell division"/>
    <property type="evidence" value="ECO:0007669"/>
    <property type="project" value="UniProtKB-KW"/>
</dbReference>
<evidence type="ECO:0000256" key="3">
    <source>
        <dbReference type="ARBA" id="ARBA00023210"/>
    </source>
</evidence>
<dbReference type="Gene3D" id="1.10.3900.10">
    <property type="entry name" value="YacF-like"/>
    <property type="match status" value="1"/>
</dbReference>
<reference evidence="5 6" key="1">
    <citation type="submission" date="2015-11" db="EMBL/GenBank/DDBJ databases">
        <title>Genomic analysis of 38 Legionella species identifies large and diverse effector repertoires.</title>
        <authorList>
            <person name="Burstein D."/>
            <person name="Amaro F."/>
            <person name="Zusman T."/>
            <person name="Lifshitz Z."/>
            <person name="Cohen O."/>
            <person name="Gilbert J.A."/>
            <person name="Pupko T."/>
            <person name="Shuman H.A."/>
            <person name="Segal G."/>
        </authorList>
    </citation>
    <scope>NUCLEOTIDE SEQUENCE [LARGE SCALE GENOMIC DNA]</scope>
    <source>
        <strain evidence="5 6">CDC#1407-AL-14</strain>
    </source>
</reference>
<dbReference type="RefSeq" id="WP_058524050.1">
    <property type="nucleotide sequence ID" value="NZ_CAAAHV010000005.1"/>
</dbReference>
<name>A0ABR5QMR2_9GAMM</name>
<evidence type="ECO:0000256" key="4">
    <source>
        <dbReference type="ARBA" id="ARBA00023306"/>
    </source>
</evidence>
<accession>A0ABR5QMR2</accession>
<dbReference type="Gene3D" id="2.60.440.10">
    <property type="entry name" value="YacF-like domains"/>
    <property type="match status" value="1"/>
</dbReference>
<evidence type="ECO:0000256" key="1">
    <source>
        <dbReference type="ARBA" id="ARBA00022490"/>
    </source>
</evidence>
<dbReference type="Proteomes" id="UP000054735">
    <property type="component" value="Unassembled WGS sequence"/>
</dbReference>
<dbReference type="InterPro" id="IPR036268">
    <property type="entry name" value="ZapD_sf"/>
</dbReference>
<proteinExistence type="predicted"/>
<organism evidence="5 6">
    <name type="scientific">Legionella birminghamensis</name>
    <dbReference type="NCBI Taxonomy" id="28083"/>
    <lineage>
        <taxon>Bacteria</taxon>
        <taxon>Pseudomonadati</taxon>
        <taxon>Pseudomonadota</taxon>
        <taxon>Gammaproteobacteria</taxon>
        <taxon>Legionellales</taxon>
        <taxon>Legionellaceae</taxon>
        <taxon>Legionella</taxon>
    </lineage>
</organism>
<dbReference type="EMBL" id="LNXT01000040">
    <property type="protein sequence ID" value="KTC69296.1"/>
    <property type="molecule type" value="Genomic_DNA"/>
</dbReference>
<keyword evidence="2 5" id="KW-0132">Cell division</keyword>
<dbReference type="InterPro" id="IPR027462">
    <property type="entry name" value="ZapD_C"/>
</dbReference>
<evidence type="ECO:0000313" key="5">
    <source>
        <dbReference type="EMBL" id="KTC69296.1"/>
    </source>
</evidence>
<dbReference type="PANTHER" id="PTHR39455">
    <property type="entry name" value="CELL DIVISION PROTEIN ZAPD"/>
    <property type="match status" value="1"/>
</dbReference>
<comment type="caution">
    <text evidence="5">The sequence shown here is derived from an EMBL/GenBank/DDBJ whole genome shotgun (WGS) entry which is preliminary data.</text>
</comment>
<dbReference type="SUPFAM" id="SSF160950">
    <property type="entry name" value="YacF-like"/>
    <property type="match status" value="1"/>
</dbReference>
<evidence type="ECO:0000313" key="6">
    <source>
        <dbReference type="Proteomes" id="UP000054735"/>
    </source>
</evidence>
<dbReference type="PANTHER" id="PTHR39455:SF1">
    <property type="entry name" value="CELL DIVISION PROTEIN ZAPD"/>
    <property type="match status" value="1"/>
</dbReference>
<keyword evidence="3" id="KW-0717">Septation</keyword>
<sequence length="247" mass="28979">MQQETITFQLATHFLPKIALRLECLHRIIDEACTEHHPVIHHYALQKVIETIHLIQKPELKSRFLKELMRIEHSVNKTNTISSELYARLFTQIQILSHTVGRFGEDIHQDPFLHSIRTAQSSQHLDCEIHPPQLILWMESHPEIRQEQLSQWLNSLRLLHDTVRIYLSLLRNSADYFQISLINGFYQQQLPPRSSCHLILLRMEKSPRLIPKMQLGHHGLSLSLCEMNTMREIRDSNAKLDIAICQL</sequence>
<protein>
    <submittedName>
        <fullName evidence="5">Cell division protein ZapD</fullName>
    </submittedName>
</protein>
<keyword evidence="4" id="KW-0131">Cell cycle</keyword>
<keyword evidence="1" id="KW-0963">Cytoplasm</keyword>
<gene>
    <name evidence="5" type="primary">zapD</name>
    <name evidence="5" type="ORF">Lbir_2035</name>
</gene>